<proteinExistence type="predicted"/>
<comment type="caution">
    <text evidence="4">The sequence shown here is derived from an EMBL/GenBank/DDBJ whole genome shotgun (WGS) entry which is preliminary data.</text>
</comment>
<dbReference type="Gene3D" id="4.10.240.10">
    <property type="entry name" value="Zn(2)-C6 fungal-type DNA-binding domain"/>
    <property type="match status" value="1"/>
</dbReference>
<dbReference type="Pfam" id="PF00172">
    <property type="entry name" value="Zn_clus"/>
    <property type="match status" value="1"/>
</dbReference>
<keyword evidence="5" id="KW-1185">Reference proteome</keyword>
<dbReference type="PROSITE" id="PS50048">
    <property type="entry name" value="ZN2_CY6_FUNGAL_2"/>
    <property type="match status" value="1"/>
</dbReference>
<dbReference type="AlphaFoldDB" id="A0A2P4ZQU0"/>
<organism evidence="4 5">
    <name type="scientific">Trichoderma gamsii</name>
    <dbReference type="NCBI Taxonomy" id="398673"/>
    <lineage>
        <taxon>Eukaryota</taxon>
        <taxon>Fungi</taxon>
        <taxon>Dikarya</taxon>
        <taxon>Ascomycota</taxon>
        <taxon>Pezizomycotina</taxon>
        <taxon>Sordariomycetes</taxon>
        <taxon>Hypocreomycetidae</taxon>
        <taxon>Hypocreales</taxon>
        <taxon>Hypocreaceae</taxon>
        <taxon>Trichoderma</taxon>
    </lineage>
</organism>
<accession>A0A2P4ZQU0</accession>
<comment type="subcellular location">
    <subcellularLocation>
        <location evidence="1">Nucleus</location>
    </subcellularLocation>
</comment>
<sequence>MPKIKPSKSRFNKTFTACWTCRARSVRCDQATPHCEHCKRRGLVCEGYHIRLVWVDKDTGSYEPMQRRGYACELTWKGYPAWTLKEVGHLIETCDQRPESCRCRVHHHTITSPFQAFSQEESSPEARGFSCEHLNEPESGFVASNPSDNGHDEAMLQLTYPELDIEPLEPADEQMRHLDQLEILLNRISATEHLRLPPYQPLIPTATHYENYLFHHYLLISSAMLPVDAKDSTNPWRSVYPLMAAQNTTSGRSLYHAMLAQSAHHLGKLKGEENGQQDKVKAIYCFGMALRELQQALEEPTQDYSSVLAAILTITSTEHVFRSSSQGWREHFRAATGFVMRHVARRPWKLTHEAWAVTQSFVLSHVIAHTAHKPYTLAISQSHEENDNSEDVYDVLCDTTANSSFGYTIGGTGRLITALYHVRRLEAQIAAEAGTTTNATDAHATNLSLVEEAVAILNDLQNPPDDGLDAYLDSAGTVRMPLDRARTLASLHINLFRNAVGIYLLSTVLRFPPSTVAGYVIDVLSDAWLFVNMSPHGTTYCSLSLWPLFVAAVDAYLPEAQDIAERILELVAKTSGVKNRCDVKCLVHKVWAMRIDLAQESNCGPGDVWIDWRDVMTQMDMDILFL</sequence>
<dbReference type="SUPFAM" id="SSF57701">
    <property type="entry name" value="Zn2/Cys6 DNA-binding domain"/>
    <property type="match status" value="1"/>
</dbReference>
<evidence type="ECO:0000256" key="1">
    <source>
        <dbReference type="ARBA" id="ARBA00004123"/>
    </source>
</evidence>
<evidence type="ECO:0000256" key="2">
    <source>
        <dbReference type="ARBA" id="ARBA00023242"/>
    </source>
</evidence>
<dbReference type="GeneID" id="29984532"/>
<protein>
    <recommendedName>
        <fullName evidence="3">Zn(2)-C6 fungal-type domain-containing protein</fullName>
    </recommendedName>
</protein>
<dbReference type="GO" id="GO:0005634">
    <property type="term" value="C:nucleus"/>
    <property type="evidence" value="ECO:0007669"/>
    <property type="project" value="UniProtKB-SubCell"/>
</dbReference>
<dbReference type="CDD" id="cd00067">
    <property type="entry name" value="GAL4"/>
    <property type="match status" value="1"/>
</dbReference>
<dbReference type="PANTHER" id="PTHR37534:SF46">
    <property type="entry name" value="ZN(II)2CYS6 TRANSCRIPTION FACTOR (EUROFUNG)"/>
    <property type="match status" value="1"/>
</dbReference>
<dbReference type="SMART" id="SM00066">
    <property type="entry name" value="GAL4"/>
    <property type="match status" value="1"/>
</dbReference>
<dbReference type="InterPro" id="IPR036864">
    <property type="entry name" value="Zn2-C6_fun-type_DNA-bd_sf"/>
</dbReference>
<dbReference type="Pfam" id="PF11951">
    <property type="entry name" value="Fungal_trans_2"/>
    <property type="match status" value="1"/>
</dbReference>
<dbReference type="GO" id="GO:0000981">
    <property type="term" value="F:DNA-binding transcription factor activity, RNA polymerase II-specific"/>
    <property type="evidence" value="ECO:0007669"/>
    <property type="project" value="InterPro"/>
</dbReference>
<gene>
    <name evidence="4" type="ORF">TGAM01_v204654</name>
</gene>
<evidence type="ECO:0000259" key="3">
    <source>
        <dbReference type="PROSITE" id="PS50048"/>
    </source>
</evidence>
<dbReference type="InterPro" id="IPR021858">
    <property type="entry name" value="Fun_TF"/>
</dbReference>
<dbReference type="GO" id="GO:0008270">
    <property type="term" value="F:zinc ion binding"/>
    <property type="evidence" value="ECO:0007669"/>
    <property type="project" value="InterPro"/>
</dbReference>
<dbReference type="STRING" id="398673.A0A2P4ZQU0"/>
<dbReference type="RefSeq" id="XP_018662262.1">
    <property type="nucleotide sequence ID" value="XM_018804449.1"/>
</dbReference>
<dbReference type="PANTHER" id="PTHR37534">
    <property type="entry name" value="TRANSCRIPTIONAL ACTIVATOR PROTEIN UGA3"/>
    <property type="match status" value="1"/>
</dbReference>
<dbReference type="Proteomes" id="UP000054821">
    <property type="component" value="Unassembled WGS sequence"/>
</dbReference>
<evidence type="ECO:0000313" key="5">
    <source>
        <dbReference type="Proteomes" id="UP000054821"/>
    </source>
</evidence>
<evidence type="ECO:0000313" key="4">
    <source>
        <dbReference type="EMBL" id="PON26644.1"/>
    </source>
</evidence>
<feature type="domain" description="Zn(2)-C6 fungal-type" evidence="3">
    <location>
        <begin position="17"/>
        <end position="45"/>
    </location>
</feature>
<dbReference type="InterPro" id="IPR001138">
    <property type="entry name" value="Zn2Cys6_DnaBD"/>
</dbReference>
<dbReference type="EMBL" id="JPDN02000013">
    <property type="protein sequence ID" value="PON26644.1"/>
    <property type="molecule type" value="Genomic_DNA"/>
</dbReference>
<name>A0A2P4ZQU0_9HYPO</name>
<keyword evidence="2" id="KW-0539">Nucleus</keyword>
<reference evidence="4 5" key="1">
    <citation type="journal article" date="2016" name="Genome Announc.">
        <title>Draft Whole-Genome Sequence of Trichoderma gamsii T6085, a Promising Biocontrol Agent of Fusarium Head Blight on Wheat.</title>
        <authorList>
            <person name="Baroncelli R."/>
            <person name="Zapparata A."/>
            <person name="Piaggeschi G."/>
            <person name="Sarrocco S."/>
            <person name="Vannacci G."/>
        </authorList>
    </citation>
    <scope>NUCLEOTIDE SEQUENCE [LARGE SCALE GENOMIC DNA]</scope>
    <source>
        <strain evidence="4 5">T6085</strain>
    </source>
</reference>